<keyword evidence="13" id="KW-0460">Magnesium</keyword>
<feature type="site" description="Stabilizes the phosphoryl group" evidence="12">
    <location>
        <position position="46"/>
    </location>
</feature>
<comment type="cofactor">
    <cofactor evidence="13">
        <name>Mg(2+)</name>
        <dbReference type="ChEBI" id="CHEBI:18420"/>
    </cofactor>
</comment>
<dbReference type="GO" id="GO:0005737">
    <property type="term" value="C:cytoplasm"/>
    <property type="evidence" value="ECO:0007669"/>
    <property type="project" value="UniProtKB-SubCell"/>
</dbReference>
<evidence type="ECO:0000256" key="8">
    <source>
        <dbReference type="ARBA" id="ARBA00061616"/>
    </source>
</evidence>
<comment type="cofactor">
    <cofactor evidence="13">
        <name>Zn(2+)</name>
        <dbReference type="ChEBI" id="CHEBI:29105"/>
    </cofactor>
</comment>
<accession>A0A494TEU8</accession>
<evidence type="ECO:0000256" key="4">
    <source>
        <dbReference type="ARBA" id="ARBA00022801"/>
    </source>
</evidence>
<feature type="binding site" evidence="13">
    <location>
        <position position="129"/>
    </location>
    <ligand>
        <name>Mg(2+)</name>
        <dbReference type="ChEBI" id="CHEBI:18420"/>
    </ligand>
</feature>
<evidence type="ECO:0000256" key="2">
    <source>
        <dbReference type="ARBA" id="ARBA00022490"/>
    </source>
</evidence>
<dbReference type="NCBIfam" id="TIGR01662">
    <property type="entry name" value="HAD-SF-IIIA"/>
    <property type="match status" value="1"/>
</dbReference>
<dbReference type="SUPFAM" id="SSF56784">
    <property type="entry name" value="HAD-like"/>
    <property type="match status" value="1"/>
</dbReference>
<evidence type="ECO:0000256" key="5">
    <source>
        <dbReference type="ARBA" id="ARBA00022833"/>
    </source>
</evidence>
<proteinExistence type="inferred from homology"/>
<evidence type="ECO:0000256" key="3">
    <source>
        <dbReference type="ARBA" id="ARBA00022723"/>
    </source>
</evidence>
<reference evidence="14 15" key="1">
    <citation type="submission" date="2018-09" db="EMBL/GenBank/DDBJ databases">
        <title>Sphingomonas peninsula sp. nov., isolated from fildes peninsula, Antarctic soil.</title>
        <authorList>
            <person name="Yingchao G."/>
        </authorList>
    </citation>
    <scope>NUCLEOTIDE SEQUENCE [LARGE SCALE GENOMIC DNA]</scope>
    <source>
        <strain evidence="14 15">YZ-8</strain>
    </source>
</reference>
<evidence type="ECO:0000256" key="9">
    <source>
        <dbReference type="PIRNR" id="PIRNR004682"/>
    </source>
</evidence>
<feature type="binding site" evidence="11">
    <location>
        <begin position="4"/>
        <end position="6"/>
    </location>
    <ligand>
        <name>substrate</name>
    </ligand>
</feature>
<dbReference type="KEGG" id="spha:D3Y57_15770"/>
<feature type="binding site" evidence="11">
    <location>
        <position position="130"/>
    </location>
    <ligand>
        <name>substrate</name>
    </ligand>
</feature>
<feature type="binding site" evidence="13">
    <location>
        <position position="4"/>
    </location>
    <ligand>
        <name>Mg(2+)</name>
        <dbReference type="ChEBI" id="CHEBI:18420"/>
    </ligand>
</feature>
<feature type="binding site" evidence="13">
    <location>
        <position position="85"/>
    </location>
    <ligand>
        <name>Zn(2+)</name>
        <dbReference type="ChEBI" id="CHEBI:29105"/>
    </ligand>
</feature>
<feature type="binding site" evidence="11">
    <location>
        <begin position="12"/>
        <end position="15"/>
    </location>
    <ligand>
        <name>substrate</name>
    </ligand>
</feature>
<evidence type="ECO:0000256" key="1">
    <source>
        <dbReference type="ARBA" id="ARBA00004496"/>
    </source>
</evidence>
<dbReference type="Proteomes" id="UP000276254">
    <property type="component" value="Chromosome"/>
</dbReference>
<dbReference type="Gene3D" id="3.40.50.1000">
    <property type="entry name" value="HAD superfamily/HAD-like"/>
    <property type="match status" value="1"/>
</dbReference>
<keyword evidence="15" id="KW-1185">Reference proteome</keyword>
<evidence type="ECO:0000313" key="14">
    <source>
        <dbReference type="EMBL" id="AYJ88057.1"/>
    </source>
</evidence>
<dbReference type="InterPro" id="IPR023214">
    <property type="entry name" value="HAD_sf"/>
</dbReference>
<evidence type="ECO:0000256" key="10">
    <source>
        <dbReference type="PIRSR" id="PIRSR004682-1"/>
    </source>
</evidence>
<dbReference type="FunFam" id="3.40.50.1000:FF:000037">
    <property type="entry name" value="D,D-heptose 1,7-bisphosphate phosphatase"/>
    <property type="match status" value="1"/>
</dbReference>
<keyword evidence="4 9" id="KW-0378">Hydrolase</keyword>
<dbReference type="Pfam" id="PF13242">
    <property type="entry name" value="Hydrolase_like"/>
    <property type="match status" value="1"/>
</dbReference>
<dbReference type="PANTHER" id="PTHR42891:SF1">
    <property type="entry name" value="D-GLYCERO-BETA-D-MANNO-HEPTOSE-1,7-BISPHOSPHATE 7-PHOSPHATASE"/>
    <property type="match status" value="1"/>
</dbReference>
<dbReference type="CDD" id="cd07503">
    <property type="entry name" value="HAD_HisB-N"/>
    <property type="match status" value="1"/>
</dbReference>
<feature type="binding site" evidence="13">
    <location>
        <position position="100"/>
    </location>
    <ligand>
        <name>Zn(2+)</name>
        <dbReference type="ChEBI" id="CHEBI:29105"/>
    </ligand>
</feature>
<feature type="active site" description="Proton donor" evidence="10">
    <location>
        <position position="6"/>
    </location>
</feature>
<keyword evidence="2 9" id="KW-0963">Cytoplasm</keyword>
<feature type="binding site" evidence="13">
    <location>
        <position position="130"/>
    </location>
    <ligand>
        <name>Mg(2+)</name>
        <dbReference type="ChEBI" id="CHEBI:18420"/>
    </ligand>
</feature>
<feature type="site" description="Stabilizes the phosphoryl group" evidence="12">
    <location>
        <position position="104"/>
    </location>
</feature>
<dbReference type="PANTHER" id="PTHR42891">
    <property type="entry name" value="D-GLYCERO-BETA-D-MANNO-HEPTOSE-1,7-BISPHOSPHATE 7-PHOSPHATASE"/>
    <property type="match status" value="1"/>
</dbReference>
<feature type="binding site" evidence="13">
    <location>
        <position position="102"/>
    </location>
    <ligand>
        <name>Zn(2+)</name>
        <dbReference type="ChEBI" id="CHEBI:29105"/>
    </ligand>
</feature>
<dbReference type="InterPro" id="IPR006549">
    <property type="entry name" value="HAD-SF_hydro_IIIA"/>
</dbReference>
<comment type="similarity">
    <text evidence="8 9">Belongs to the gmhB family.</text>
</comment>
<dbReference type="GO" id="GO:0046872">
    <property type="term" value="F:metal ion binding"/>
    <property type="evidence" value="ECO:0007669"/>
    <property type="project" value="UniProtKB-KW"/>
</dbReference>
<dbReference type="PIRSF" id="PIRSF004682">
    <property type="entry name" value="GmhB"/>
    <property type="match status" value="1"/>
</dbReference>
<dbReference type="EMBL" id="CP032829">
    <property type="protein sequence ID" value="AYJ88057.1"/>
    <property type="molecule type" value="Genomic_DNA"/>
</dbReference>
<protein>
    <recommendedName>
        <fullName evidence="7 9">D,D-heptose 1,7-bisphosphate phosphatase</fullName>
        <ecNumber evidence="9">3.1.3.-</ecNumber>
    </recommendedName>
</protein>
<feature type="active site" description="Nucleophile" evidence="10">
    <location>
        <position position="4"/>
    </location>
</feature>
<organism evidence="14 15">
    <name type="scientific">Sphingomonas paeninsulae</name>
    <dbReference type="NCBI Taxonomy" id="2319844"/>
    <lineage>
        <taxon>Bacteria</taxon>
        <taxon>Pseudomonadati</taxon>
        <taxon>Pseudomonadota</taxon>
        <taxon>Alphaproteobacteria</taxon>
        <taxon>Sphingomonadales</taxon>
        <taxon>Sphingomonadaceae</taxon>
        <taxon>Sphingomonas</taxon>
    </lineage>
</organism>
<dbReference type="EC" id="3.1.3.-" evidence="9"/>
<feature type="binding site" evidence="13">
    <location>
        <position position="6"/>
    </location>
    <ligand>
        <name>Mg(2+)</name>
        <dbReference type="ChEBI" id="CHEBI:18420"/>
    </ligand>
</feature>
<dbReference type="NCBIfam" id="TIGR00213">
    <property type="entry name" value="GmhB_yaeD"/>
    <property type="match status" value="1"/>
</dbReference>
<sequence>MFLDRDGVINIDSHYIFRPEQFEVIDGVFDALRRARTLGYALIVVTNQSGIARGYFSLAEYFTLEAHMRAVFAEEKINFDGIYHCPHHPDGIVAQFAIACRCRKPQPGMILQAACEHDIDLGNSILVGDKDSDILAAGAAGVGQSYLLDPPRFMLKDIILH</sequence>
<evidence type="ECO:0000256" key="11">
    <source>
        <dbReference type="PIRSR" id="PIRSR004682-2"/>
    </source>
</evidence>
<dbReference type="InterPro" id="IPR004446">
    <property type="entry name" value="Heptose_bisP_phosphatase"/>
</dbReference>
<feature type="binding site" evidence="13">
    <location>
        <position position="87"/>
    </location>
    <ligand>
        <name>Zn(2+)</name>
        <dbReference type="ChEBI" id="CHEBI:29105"/>
    </ligand>
</feature>
<evidence type="ECO:0000256" key="7">
    <source>
        <dbReference type="ARBA" id="ARBA00031828"/>
    </source>
</evidence>
<dbReference type="NCBIfam" id="TIGR01656">
    <property type="entry name" value="Histidinol-ppas"/>
    <property type="match status" value="1"/>
</dbReference>
<feature type="binding site" evidence="11">
    <location>
        <begin position="46"/>
        <end position="49"/>
    </location>
    <ligand>
        <name>substrate</name>
    </ligand>
</feature>
<dbReference type="AlphaFoldDB" id="A0A494TEU8"/>
<dbReference type="OrthoDB" id="9814110at2"/>
<comment type="subcellular location">
    <subcellularLocation>
        <location evidence="1 9">Cytoplasm</location>
    </subcellularLocation>
</comment>
<gene>
    <name evidence="14" type="ORF">D3Y57_15770</name>
</gene>
<evidence type="ECO:0000256" key="12">
    <source>
        <dbReference type="PIRSR" id="PIRSR004682-3"/>
    </source>
</evidence>
<name>A0A494TEU8_SPHPE</name>
<keyword evidence="6 9" id="KW-0119">Carbohydrate metabolism</keyword>
<keyword evidence="3 13" id="KW-0479">Metal-binding</keyword>
<evidence type="ECO:0000256" key="13">
    <source>
        <dbReference type="PIRSR" id="PIRSR004682-4"/>
    </source>
</evidence>
<dbReference type="InterPro" id="IPR006543">
    <property type="entry name" value="Histidinol-phos"/>
</dbReference>
<dbReference type="GO" id="GO:0016791">
    <property type="term" value="F:phosphatase activity"/>
    <property type="evidence" value="ECO:0007669"/>
    <property type="project" value="InterPro"/>
</dbReference>
<evidence type="ECO:0000313" key="15">
    <source>
        <dbReference type="Proteomes" id="UP000276254"/>
    </source>
</evidence>
<feature type="site" description="Contributes to substrate recognition" evidence="12">
    <location>
        <position position="103"/>
    </location>
</feature>
<evidence type="ECO:0000256" key="6">
    <source>
        <dbReference type="ARBA" id="ARBA00023277"/>
    </source>
</evidence>
<dbReference type="InterPro" id="IPR036412">
    <property type="entry name" value="HAD-like_sf"/>
</dbReference>
<keyword evidence="5 13" id="KW-0862">Zinc</keyword>
<feature type="binding site" evidence="11">
    <location>
        <begin position="103"/>
        <end position="104"/>
    </location>
    <ligand>
        <name>substrate</name>
    </ligand>
</feature>
<dbReference type="GO" id="GO:0005975">
    <property type="term" value="P:carbohydrate metabolic process"/>
    <property type="evidence" value="ECO:0007669"/>
    <property type="project" value="InterPro"/>
</dbReference>